<gene>
    <name evidence="2" type="ORF">JOF54_000629</name>
</gene>
<keyword evidence="2" id="KW-0238">DNA-binding</keyword>
<dbReference type="PANTHER" id="PTHR33744">
    <property type="entry name" value="CARBOHYDRATE DIACID REGULATOR"/>
    <property type="match status" value="1"/>
</dbReference>
<dbReference type="InterPro" id="IPR051448">
    <property type="entry name" value="CdaR-like_regulators"/>
</dbReference>
<comment type="caution">
    <text evidence="2">The sequence shown here is derived from an EMBL/GenBank/DDBJ whole genome shotgun (WGS) entry which is preliminary data.</text>
</comment>
<dbReference type="Proteomes" id="UP000758168">
    <property type="component" value="Unassembled WGS sequence"/>
</dbReference>
<dbReference type="RefSeq" id="WP_210052902.1">
    <property type="nucleotide sequence ID" value="NZ_JAGIOB010000001.1"/>
</dbReference>
<evidence type="ECO:0000259" key="1">
    <source>
        <dbReference type="Pfam" id="PF13556"/>
    </source>
</evidence>
<organism evidence="2 3">
    <name type="scientific">Microlunatus capsulatus</name>
    <dbReference type="NCBI Taxonomy" id="99117"/>
    <lineage>
        <taxon>Bacteria</taxon>
        <taxon>Bacillati</taxon>
        <taxon>Actinomycetota</taxon>
        <taxon>Actinomycetes</taxon>
        <taxon>Propionibacteriales</taxon>
        <taxon>Propionibacteriaceae</taxon>
        <taxon>Microlunatus</taxon>
    </lineage>
</organism>
<dbReference type="Gene3D" id="1.10.10.2840">
    <property type="entry name" value="PucR C-terminal helix-turn-helix domain"/>
    <property type="match status" value="1"/>
</dbReference>
<dbReference type="InterPro" id="IPR025736">
    <property type="entry name" value="PucR_C-HTH_dom"/>
</dbReference>
<sequence>MTDPAAPRTVARTSGWTPGRVPLDALLRALAPAAAELVVPGPGPVEVAAAVLVDADDLARPDVVPRGPGELWLLAGVPAARAADWLTASPGGSPRPRPAAVLARAGGDAPELVRAARDTGVALVSVHPRARWEQLLATVRDVLDRVPVGADAGPGGPGVDTDLAGLAQTLSTLTRGMVSIEDEHARVLAYSASDDAADELRRLSILGRAGPPVYLERLRAWGVYDRLRRSDAVVEVPADAALGLRRRLAVSMRETVPAVLPGRTARPRQLGTIWVQEGDDVLAADAEAVLRGAAAVAARLITRARDAPTQEAVQIQRLLGARGGSVDVPSLAASLGIPTTGPAVVVGFDAVGPAGPELAGERAAALRLHASGYARESPVTTLGERIYLLLPHAAPVPAVAAWTSGVLGRLRSRPGAGLRAAVAAPVAALADVPLARAEVDRVLDQTTGEEGVTTLADARTSVLLGEVLDLVAGRPELRDPRLDALLDHDARHGGAARVSVEAYLRRFGDVRAAAADLSVHPNTLRYRLRRAEALLGIALDDPDGRLLLELQLAVLRRSRP</sequence>
<dbReference type="Pfam" id="PF13556">
    <property type="entry name" value="HTH_30"/>
    <property type="match status" value="1"/>
</dbReference>
<dbReference type="GO" id="GO:0003677">
    <property type="term" value="F:DNA binding"/>
    <property type="evidence" value="ECO:0007669"/>
    <property type="project" value="UniProtKB-KW"/>
</dbReference>
<accession>A0ABS4Z4R9</accession>
<dbReference type="EMBL" id="JAGIOB010000001">
    <property type="protein sequence ID" value="MBP2415707.1"/>
    <property type="molecule type" value="Genomic_DNA"/>
</dbReference>
<keyword evidence="3" id="KW-1185">Reference proteome</keyword>
<name>A0ABS4Z4R9_9ACTN</name>
<feature type="domain" description="PucR C-terminal helix-turn-helix" evidence="1">
    <location>
        <begin position="500"/>
        <end position="553"/>
    </location>
</feature>
<dbReference type="PANTHER" id="PTHR33744:SF17">
    <property type="entry name" value="CONSERVED PROTEIN"/>
    <property type="match status" value="1"/>
</dbReference>
<dbReference type="InterPro" id="IPR042070">
    <property type="entry name" value="PucR_C-HTH_sf"/>
</dbReference>
<reference evidence="2 3" key="1">
    <citation type="submission" date="2021-03" db="EMBL/GenBank/DDBJ databases">
        <title>Sequencing the genomes of 1000 actinobacteria strains.</title>
        <authorList>
            <person name="Klenk H.-P."/>
        </authorList>
    </citation>
    <scope>NUCLEOTIDE SEQUENCE [LARGE SCALE GENOMIC DNA]</scope>
    <source>
        <strain evidence="2 3">DSM 12936</strain>
    </source>
</reference>
<proteinExistence type="predicted"/>
<protein>
    <submittedName>
        <fullName evidence="2">DNA-binding PucR family transcriptional regulator</fullName>
    </submittedName>
</protein>
<evidence type="ECO:0000313" key="3">
    <source>
        <dbReference type="Proteomes" id="UP000758168"/>
    </source>
</evidence>
<evidence type="ECO:0000313" key="2">
    <source>
        <dbReference type="EMBL" id="MBP2415707.1"/>
    </source>
</evidence>